<dbReference type="Proteomes" id="UP000008022">
    <property type="component" value="Unassembled WGS sequence"/>
</dbReference>
<keyword evidence="1" id="KW-0472">Membrane</keyword>
<protein>
    <submittedName>
        <fullName evidence="2">Uncharacterized protein</fullName>
    </submittedName>
</protein>
<reference evidence="2" key="2">
    <citation type="submission" date="2015-06" db="UniProtKB">
        <authorList>
            <consortium name="EnsemblPlants"/>
        </authorList>
    </citation>
    <scope>IDENTIFICATION</scope>
</reference>
<evidence type="ECO:0000256" key="1">
    <source>
        <dbReference type="SAM" id="Phobius"/>
    </source>
</evidence>
<name>A0A0E0NW00_ORYRU</name>
<evidence type="ECO:0000313" key="3">
    <source>
        <dbReference type="Proteomes" id="UP000008022"/>
    </source>
</evidence>
<keyword evidence="1" id="KW-0812">Transmembrane</keyword>
<proteinExistence type="predicted"/>
<evidence type="ECO:0000313" key="2">
    <source>
        <dbReference type="EnsemblPlants" id="ORUFI03G20560.1"/>
    </source>
</evidence>
<accession>A0A0E0NW00</accession>
<reference evidence="3" key="1">
    <citation type="submission" date="2013-06" db="EMBL/GenBank/DDBJ databases">
        <authorList>
            <person name="Zhao Q."/>
        </authorList>
    </citation>
    <scope>NUCLEOTIDE SEQUENCE</scope>
    <source>
        <strain evidence="3">cv. W1943</strain>
    </source>
</reference>
<dbReference type="AlphaFoldDB" id="A0A0E0NW00"/>
<sequence>MTRLTDGGSPATDACCLIPAISTAEVRVLLLLEPVAIVVVVFSGIGIGIGVVVVFSSVVVVVFSGVGIGISVVVVFSSVVVVVFSSVGMRRLRRRRAPRSGCVWGECGVRMFATSAAEVEVEG</sequence>
<keyword evidence="1" id="KW-1133">Transmembrane helix</keyword>
<feature type="transmembrane region" description="Helical" evidence="1">
    <location>
        <begin position="35"/>
        <end position="62"/>
    </location>
</feature>
<feature type="transmembrane region" description="Helical" evidence="1">
    <location>
        <begin position="68"/>
        <end position="89"/>
    </location>
</feature>
<keyword evidence="3" id="KW-1185">Reference proteome</keyword>
<dbReference type="Gramene" id="ORUFI03G20560.1">
    <property type="protein sequence ID" value="ORUFI03G20560.1"/>
    <property type="gene ID" value="ORUFI03G20560"/>
</dbReference>
<dbReference type="HOGENOM" id="CLU_2019004_0_0_1"/>
<organism evidence="2 3">
    <name type="scientific">Oryza rufipogon</name>
    <name type="common">Brownbeard rice</name>
    <name type="synonym">Asian wild rice</name>
    <dbReference type="NCBI Taxonomy" id="4529"/>
    <lineage>
        <taxon>Eukaryota</taxon>
        <taxon>Viridiplantae</taxon>
        <taxon>Streptophyta</taxon>
        <taxon>Embryophyta</taxon>
        <taxon>Tracheophyta</taxon>
        <taxon>Spermatophyta</taxon>
        <taxon>Magnoliopsida</taxon>
        <taxon>Liliopsida</taxon>
        <taxon>Poales</taxon>
        <taxon>Poaceae</taxon>
        <taxon>BOP clade</taxon>
        <taxon>Oryzoideae</taxon>
        <taxon>Oryzeae</taxon>
        <taxon>Oryzinae</taxon>
        <taxon>Oryza</taxon>
    </lineage>
</organism>
<dbReference type="EnsemblPlants" id="ORUFI03G20560.1">
    <property type="protein sequence ID" value="ORUFI03G20560.1"/>
    <property type="gene ID" value="ORUFI03G20560"/>
</dbReference>